<comment type="caution">
    <text evidence="1">The sequence shown here is derived from an EMBL/GenBank/DDBJ whole genome shotgun (WGS) entry which is preliminary data.</text>
</comment>
<organism evidence="1 2">
    <name type="scientific">Bauhinia variegata</name>
    <name type="common">Purple orchid tree</name>
    <name type="synonym">Phanera variegata</name>
    <dbReference type="NCBI Taxonomy" id="167791"/>
    <lineage>
        <taxon>Eukaryota</taxon>
        <taxon>Viridiplantae</taxon>
        <taxon>Streptophyta</taxon>
        <taxon>Embryophyta</taxon>
        <taxon>Tracheophyta</taxon>
        <taxon>Spermatophyta</taxon>
        <taxon>Magnoliopsida</taxon>
        <taxon>eudicotyledons</taxon>
        <taxon>Gunneridae</taxon>
        <taxon>Pentapetalae</taxon>
        <taxon>rosids</taxon>
        <taxon>fabids</taxon>
        <taxon>Fabales</taxon>
        <taxon>Fabaceae</taxon>
        <taxon>Cercidoideae</taxon>
        <taxon>Cercideae</taxon>
        <taxon>Bauhiniinae</taxon>
        <taxon>Bauhinia</taxon>
    </lineage>
</organism>
<gene>
    <name evidence="1" type="ORF">L6164_002605</name>
</gene>
<accession>A0ACB9Q0K4</accession>
<name>A0ACB9Q0K4_BAUVA</name>
<sequence length="164" mass="18267">MAAASLASASTNDIPGLSETDLKMKANLIIDIQMDMHCRWNIECCCIYKVPHYLRKGNPEAYSPQLISIGHIYYRQKSLMLMEKHVFYLGSSQLVSSKQQWEVGCAETLLHSNNLQTLPEICCGDITTETLVTTCHAVSQQELGSLVIASFGTKGNIKLLHDFD</sequence>
<proteinExistence type="predicted"/>
<evidence type="ECO:0000313" key="2">
    <source>
        <dbReference type="Proteomes" id="UP000828941"/>
    </source>
</evidence>
<keyword evidence="2" id="KW-1185">Reference proteome</keyword>
<dbReference type="EMBL" id="CM039427">
    <property type="protein sequence ID" value="KAI4353674.1"/>
    <property type="molecule type" value="Genomic_DNA"/>
</dbReference>
<dbReference type="Proteomes" id="UP000828941">
    <property type="component" value="Chromosome 2"/>
</dbReference>
<protein>
    <submittedName>
        <fullName evidence="1">Uncharacterized protein</fullName>
    </submittedName>
</protein>
<reference evidence="1 2" key="1">
    <citation type="journal article" date="2022" name="DNA Res.">
        <title>Chromosomal-level genome assembly of the orchid tree Bauhinia variegata (Leguminosae; Cercidoideae) supports the allotetraploid origin hypothesis of Bauhinia.</title>
        <authorList>
            <person name="Zhong Y."/>
            <person name="Chen Y."/>
            <person name="Zheng D."/>
            <person name="Pang J."/>
            <person name="Liu Y."/>
            <person name="Luo S."/>
            <person name="Meng S."/>
            <person name="Qian L."/>
            <person name="Wei D."/>
            <person name="Dai S."/>
            <person name="Zhou R."/>
        </authorList>
    </citation>
    <scope>NUCLEOTIDE SEQUENCE [LARGE SCALE GENOMIC DNA]</scope>
    <source>
        <strain evidence="1">BV-YZ2020</strain>
    </source>
</reference>
<evidence type="ECO:0000313" key="1">
    <source>
        <dbReference type="EMBL" id="KAI4353674.1"/>
    </source>
</evidence>